<name>A0A915DPU2_9BILA</name>
<evidence type="ECO:0000313" key="2">
    <source>
        <dbReference type="Proteomes" id="UP000887574"/>
    </source>
</evidence>
<keyword evidence="2" id="KW-1185">Reference proteome</keyword>
<reference evidence="3" key="1">
    <citation type="submission" date="2022-11" db="UniProtKB">
        <authorList>
            <consortium name="WormBaseParasite"/>
        </authorList>
    </citation>
    <scope>IDENTIFICATION</scope>
</reference>
<accession>A0A915DPU2</accession>
<dbReference type="Pfam" id="PF05699">
    <property type="entry name" value="Dimer_Tnp_hAT"/>
    <property type="match status" value="1"/>
</dbReference>
<evidence type="ECO:0000259" key="1">
    <source>
        <dbReference type="Pfam" id="PF05699"/>
    </source>
</evidence>
<dbReference type="Proteomes" id="UP000887574">
    <property type="component" value="Unplaced"/>
</dbReference>
<protein>
    <submittedName>
        <fullName evidence="3">HAT C-terminal dimerisation domain-containing protein</fullName>
    </submittedName>
</protein>
<dbReference type="InterPro" id="IPR008906">
    <property type="entry name" value="HATC_C_dom"/>
</dbReference>
<proteinExistence type="predicted"/>
<dbReference type="InterPro" id="IPR012337">
    <property type="entry name" value="RNaseH-like_sf"/>
</dbReference>
<sequence length="87" mass="9436">MNQVLSASASGHNLIDAMKYWTSLLNLDANPIAVLAIEVISIPVTSAPVERIFSQAGMATATHRNKASFELLNAQLVVYCNRFCDVV</sequence>
<dbReference type="AlphaFoldDB" id="A0A915DPU2"/>
<feature type="domain" description="HAT C-terminal dimerisation" evidence="1">
    <location>
        <begin position="15"/>
        <end position="78"/>
    </location>
</feature>
<dbReference type="WBParaSite" id="jg21670">
    <property type="protein sequence ID" value="jg21670"/>
    <property type="gene ID" value="jg21670"/>
</dbReference>
<dbReference type="SUPFAM" id="SSF53098">
    <property type="entry name" value="Ribonuclease H-like"/>
    <property type="match status" value="1"/>
</dbReference>
<organism evidence="2 3">
    <name type="scientific">Ditylenchus dipsaci</name>
    <dbReference type="NCBI Taxonomy" id="166011"/>
    <lineage>
        <taxon>Eukaryota</taxon>
        <taxon>Metazoa</taxon>
        <taxon>Ecdysozoa</taxon>
        <taxon>Nematoda</taxon>
        <taxon>Chromadorea</taxon>
        <taxon>Rhabditida</taxon>
        <taxon>Tylenchina</taxon>
        <taxon>Tylenchomorpha</taxon>
        <taxon>Sphaerularioidea</taxon>
        <taxon>Anguinidae</taxon>
        <taxon>Anguininae</taxon>
        <taxon>Ditylenchus</taxon>
    </lineage>
</organism>
<evidence type="ECO:0000313" key="3">
    <source>
        <dbReference type="WBParaSite" id="jg21670"/>
    </source>
</evidence>
<dbReference type="GO" id="GO:0046983">
    <property type="term" value="F:protein dimerization activity"/>
    <property type="evidence" value="ECO:0007669"/>
    <property type="project" value="InterPro"/>
</dbReference>